<dbReference type="SUPFAM" id="SSF54197">
    <property type="entry name" value="HIT-like"/>
    <property type="match status" value="1"/>
</dbReference>
<dbReference type="GO" id="GO:0000166">
    <property type="term" value="F:nucleotide binding"/>
    <property type="evidence" value="ECO:0007669"/>
    <property type="project" value="UniProtKB-KW"/>
</dbReference>
<organism evidence="6">
    <name type="scientific">Rhizochromulina marina</name>
    <dbReference type="NCBI Taxonomy" id="1034831"/>
    <lineage>
        <taxon>Eukaryota</taxon>
        <taxon>Sar</taxon>
        <taxon>Stramenopiles</taxon>
        <taxon>Ochrophyta</taxon>
        <taxon>Dictyochophyceae</taxon>
        <taxon>Rhizochromulinales</taxon>
        <taxon>Rhizochromulina</taxon>
    </lineage>
</organism>
<name>A0A7S2R6S0_9STRA</name>
<reference evidence="6" key="1">
    <citation type="submission" date="2021-01" db="EMBL/GenBank/DDBJ databases">
        <authorList>
            <person name="Corre E."/>
            <person name="Pelletier E."/>
            <person name="Niang G."/>
            <person name="Scheremetjew M."/>
            <person name="Finn R."/>
            <person name="Kale V."/>
            <person name="Holt S."/>
            <person name="Cochrane G."/>
            <person name="Meng A."/>
            <person name="Brown T."/>
            <person name="Cohen L."/>
        </authorList>
    </citation>
    <scope>NUCLEOTIDE SEQUENCE</scope>
    <source>
        <strain evidence="6">CCMP1243</strain>
    </source>
</reference>
<keyword evidence="2" id="KW-0378">Hydrolase</keyword>
<dbReference type="GO" id="GO:0016787">
    <property type="term" value="F:hydrolase activity"/>
    <property type="evidence" value="ECO:0007669"/>
    <property type="project" value="UniProtKB-KW"/>
</dbReference>
<dbReference type="Gene3D" id="3.30.428.10">
    <property type="entry name" value="HIT-like"/>
    <property type="match status" value="1"/>
</dbReference>
<dbReference type="Pfam" id="PF11969">
    <property type="entry name" value="DcpS_C"/>
    <property type="match status" value="1"/>
</dbReference>
<dbReference type="PANTHER" id="PTHR12486:SF5">
    <property type="entry name" value="ADENOSINE 5'-MONOPHOSPHORAMIDASE HINT3"/>
    <property type="match status" value="1"/>
</dbReference>
<dbReference type="EMBL" id="HBHJ01001370">
    <property type="protein sequence ID" value="CAD9661218.1"/>
    <property type="molecule type" value="Transcribed_RNA"/>
</dbReference>
<evidence type="ECO:0000259" key="5">
    <source>
        <dbReference type="PROSITE" id="PS51084"/>
    </source>
</evidence>
<keyword evidence="1" id="KW-0547">Nucleotide-binding</keyword>
<dbReference type="PANTHER" id="PTHR12486">
    <property type="entry name" value="APRATAXIN-RELATED"/>
    <property type="match status" value="1"/>
</dbReference>
<evidence type="ECO:0000256" key="4">
    <source>
        <dbReference type="SAM" id="MobiDB-lite"/>
    </source>
</evidence>
<evidence type="ECO:0000256" key="3">
    <source>
        <dbReference type="PROSITE-ProRule" id="PRU00464"/>
    </source>
</evidence>
<proteinExistence type="predicted"/>
<dbReference type="AlphaFoldDB" id="A0A7S2R6S0"/>
<feature type="short sequence motif" description="Histidine triad motif" evidence="3">
    <location>
        <begin position="134"/>
        <end position="138"/>
    </location>
</feature>
<evidence type="ECO:0000313" key="6">
    <source>
        <dbReference type="EMBL" id="CAD9661218.1"/>
    </source>
</evidence>
<gene>
    <name evidence="6" type="ORF">RMAR1173_LOCUS886</name>
</gene>
<dbReference type="PROSITE" id="PS51084">
    <property type="entry name" value="HIT_2"/>
    <property type="match status" value="1"/>
</dbReference>
<evidence type="ECO:0000256" key="1">
    <source>
        <dbReference type="ARBA" id="ARBA00022741"/>
    </source>
</evidence>
<feature type="domain" description="HIT" evidence="5">
    <location>
        <begin position="36"/>
        <end position="149"/>
    </location>
</feature>
<dbReference type="InterPro" id="IPR036265">
    <property type="entry name" value="HIT-like_sf"/>
</dbReference>
<feature type="region of interest" description="Disordered" evidence="4">
    <location>
        <begin position="184"/>
        <end position="209"/>
    </location>
</feature>
<sequence>MGLATSRAQAPSGLTQKGVRYAPDGSMVWSLFQEISEGRIAPGGRDPTLLHSDELVAAFEPIGPASQNHVVVVPRQWVKSCLELTHEDLPLLEHMRTVGEKVLASRSPSSTQEGCSTPFRQFCFHVPPFNSIDHLHLHCIESPKSPLGMLKYSPFDTPWCRMYGTVRQGLAPGPLSRPIEGVRGGAARAAPPGGGILGPPSDTKGHEAE</sequence>
<dbReference type="InterPro" id="IPR011146">
    <property type="entry name" value="HIT-like"/>
</dbReference>
<accession>A0A7S2R6S0</accession>
<protein>
    <recommendedName>
        <fullName evidence="5">HIT domain-containing protein</fullName>
    </recommendedName>
</protein>
<evidence type="ECO:0000256" key="2">
    <source>
        <dbReference type="ARBA" id="ARBA00022801"/>
    </source>
</evidence>